<evidence type="ECO:0000256" key="8">
    <source>
        <dbReference type="ARBA" id="ARBA00023136"/>
    </source>
</evidence>
<evidence type="ECO:0000256" key="3">
    <source>
        <dbReference type="ARBA" id="ARBA00022630"/>
    </source>
</evidence>
<evidence type="ECO:0000256" key="4">
    <source>
        <dbReference type="ARBA" id="ARBA00022643"/>
    </source>
</evidence>
<feature type="transmembrane region" description="Helical" evidence="9">
    <location>
        <begin position="201"/>
        <end position="219"/>
    </location>
</feature>
<keyword evidence="11" id="KW-1185">Reference proteome</keyword>
<keyword evidence="6" id="KW-1278">Translocase</keyword>
<dbReference type="STRING" id="1121298.SAMN05444401_3477"/>
<organism evidence="10 11">
    <name type="scientific">Clostridium amylolyticum</name>
    <dbReference type="NCBI Taxonomy" id="1121298"/>
    <lineage>
        <taxon>Bacteria</taxon>
        <taxon>Bacillati</taxon>
        <taxon>Bacillota</taxon>
        <taxon>Clostridia</taxon>
        <taxon>Eubacteriales</taxon>
        <taxon>Clostridiaceae</taxon>
        <taxon>Clostridium</taxon>
    </lineage>
</organism>
<evidence type="ECO:0000313" key="10">
    <source>
        <dbReference type="EMBL" id="SHJ61798.1"/>
    </source>
</evidence>
<keyword evidence="8 9" id="KW-0472">Membrane</keyword>
<evidence type="ECO:0000256" key="6">
    <source>
        <dbReference type="ARBA" id="ARBA00022967"/>
    </source>
</evidence>
<evidence type="ECO:0000256" key="9">
    <source>
        <dbReference type="SAM" id="Phobius"/>
    </source>
</evidence>
<feature type="transmembrane region" description="Helical" evidence="9">
    <location>
        <begin position="23"/>
        <end position="42"/>
    </location>
</feature>
<gene>
    <name evidence="10" type="ORF">SAMN05444401_3477</name>
</gene>
<dbReference type="OrthoDB" id="9776359at2"/>
<reference evidence="10 11" key="1">
    <citation type="submission" date="2016-11" db="EMBL/GenBank/DDBJ databases">
        <authorList>
            <person name="Jaros S."/>
            <person name="Januszkiewicz K."/>
            <person name="Wedrychowicz H."/>
        </authorList>
    </citation>
    <scope>NUCLEOTIDE SEQUENCE [LARGE SCALE GENOMIC DNA]</scope>
    <source>
        <strain evidence="10 11">DSM 21864</strain>
    </source>
</reference>
<feature type="transmembrane region" description="Helical" evidence="9">
    <location>
        <begin position="72"/>
        <end position="90"/>
    </location>
</feature>
<dbReference type="GO" id="GO:0005886">
    <property type="term" value="C:plasma membrane"/>
    <property type="evidence" value="ECO:0007669"/>
    <property type="project" value="TreeGrafter"/>
</dbReference>
<dbReference type="PANTHER" id="PTHR30578">
    <property type="entry name" value="ELECTRON TRANSPORT COMPLEX PROTEIN RNFD"/>
    <property type="match status" value="1"/>
</dbReference>
<feature type="transmembrane region" description="Helical" evidence="9">
    <location>
        <begin position="126"/>
        <end position="145"/>
    </location>
</feature>
<keyword evidence="4" id="KW-0288">FMN</keyword>
<keyword evidence="2" id="KW-0597">Phosphoprotein</keyword>
<dbReference type="RefSeq" id="WP_073009630.1">
    <property type="nucleotide sequence ID" value="NZ_FQZO01000006.1"/>
</dbReference>
<evidence type="ECO:0000256" key="2">
    <source>
        <dbReference type="ARBA" id="ARBA00022553"/>
    </source>
</evidence>
<dbReference type="InterPro" id="IPR004338">
    <property type="entry name" value="NqrB/RnfD"/>
</dbReference>
<proteinExistence type="predicted"/>
<keyword evidence="1" id="KW-0813">Transport</keyword>
<sequence>MDNKLFKVSSFPHIHKKRDVKSIMRDVLISLLPAVGVGIYYYKLDAVKLLLASVIAGVLAELVWNKTIRGKFALEDCSAIITSILIALIMPSFVPIWIPAVGSIFAVIVVKQFFGGLGQNFVNPAATAKAFIIASWAGLMVKPVADAVSGASATEYVPPIKDLFIGYASGSIGEASILALLIGGVYLIFRGIIDGKATLSYLASVALFSFIVGKDGLFTGDAIRGLMSGSIFLVAIFMVNDFATTPINNIGKIIFGVFCGLLTVVFQVIGNNSDGAYYAVLVMNLFAPMIESLTIPKVTKEAI</sequence>
<name>A0A1M6KS52_9CLOT</name>
<keyword evidence="5 9" id="KW-0812">Transmembrane</keyword>
<dbReference type="Pfam" id="PF03116">
    <property type="entry name" value="NQR2_RnfD_RnfE"/>
    <property type="match status" value="1"/>
</dbReference>
<dbReference type="Proteomes" id="UP000184080">
    <property type="component" value="Unassembled WGS sequence"/>
</dbReference>
<feature type="transmembrane region" description="Helical" evidence="9">
    <location>
        <begin position="275"/>
        <end position="295"/>
    </location>
</feature>
<feature type="transmembrane region" description="Helical" evidence="9">
    <location>
        <begin position="48"/>
        <end position="65"/>
    </location>
</feature>
<keyword evidence="7 9" id="KW-1133">Transmembrane helix</keyword>
<evidence type="ECO:0000256" key="5">
    <source>
        <dbReference type="ARBA" id="ARBA00022692"/>
    </source>
</evidence>
<protein>
    <submittedName>
        <fullName evidence="10">Electron transport complex protein RnfD</fullName>
    </submittedName>
</protein>
<dbReference type="GO" id="GO:0055085">
    <property type="term" value="P:transmembrane transport"/>
    <property type="evidence" value="ECO:0007669"/>
    <property type="project" value="InterPro"/>
</dbReference>
<dbReference type="AlphaFoldDB" id="A0A1M6KS52"/>
<dbReference type="PANTHER" id="PTHR30578:SF0">
    <property type="entry name" value="ION-TRANSLOCATING OXIDOREDUCTASE COMPLEX SUBUNIT D"/>
    <property type="match status" value="1"/>
</dbReference>
<dbReference type="EMBL" id="FQZO01000006">
    <property type="protein sequence ID" value="SHJ61798.1"/>
    <property type="molecule type" value="Genomic_DNA"/>
</dbReference>
<feature type="transmembrane region" description="Helical" evidence="9">
    <location>
        <begin position="250"/>
        <end position="269"/>
    </location>
</feature>
<accession>A0A1M6KS52</accession>
<feature type="transmembrane region" description="Helical" evidence="9">
    <location>
        <begin position="165"/>
        <end position="189"/>
    </location>
</feature>
<feature type="transmembrane region" description="Helical" evidence="9">
    <location>
        <begin position="225"/>
        <end position="243"/>
    </location>
</feature>
<evidence type="ECO:0000256" key="1">
    <source>
        <dbReference type="ARBA" id="ARBA00022448"/>
    </source>
</evidence>
<evidence type="ECO:0000256" key="7">
    <source>
        <dbReference type="ARBA" id="ARBA00022989"/>
    </source>
</evidence>
<keyword evidence="3" id="KW-0285">Flavoprotein</keyword>
<evidence type="ECO:0000313" key="11">
    <source>
        <dbReference type="Proteomes" id="UP000184080"/>
    </source>
</evidence>